<dbReference type="SUPFAM" id="SSF46785">
    <property type="entry name" value="Winged helix' DNA-binding domain"/>
    <property type="match status" value="1"/>
</dbReference>
<organism evidence="2">
    <name type="scientific">uncultured Sphingopyxis sp</name>
    <dbReference type="NCBI Taxonomy" id="310581"/>
    <lineage>
        <taxon>Bacteria</taxon>
        <taxon>Pseudomonadati</taxon>
        <taxon>Pseudomonadota</taxon>
        <taxon>Alphaproteobacteria</taxon>
        <taxon>Sphingomonadales</taxon>
        <taxon>Sphingomonadaceae</taxon>
        <taxon>Sphingopyxis</taxon>
        <taxon>environmental samples</taxon>
    </lineage>
</organism>
<dbReference type="AlphaFoldDB" id="A0A1Y5PTZ3"/>
<dbReference type="PANTHER" id="PTHR43252:SF7">
    <property type="entry name" value="TRANSCRIPTIONAL REGULATOR YQJI"/>
    <property type="match status" value="1"/>
</dbReference>
<name>A0A1Y5PTZ3_9SPHN</name>
<evidence type="ECO:0000313" key="2">
    <source>
        <dbReference type="EMBL" id="SBV33469.1"/>
    </source>
</evidence>
<proteinExistence type="predicted"/>
<dbReference type="PANTHER" id="PTHR43252">
    <property type="entry name" value="TRANSCRIPTIONAL REGULATOR YQJI"/>
    <property type="match status" value="1"/>
</dbReference>
<dbReference type="KEGG" id="sphu:SPPYR_2349"/>
<dbReference type="EMBL" id="LT598653">
    <property type="protein sequence ID" value="SBV33469.1"/>
    <property type="molecule type" value="Genomic_DNA"/>
</dbReference>
<protein>
    <submittedName>
        <fullName evidence="2">Transcriptional regulator PadR-like family protein</fullName>
    </submittedName>
</protein>
<accession>A0A1Y5PTZ3</accession>
<dbReference type="InterPro" id="IPR036390">
    <property type="entry name" value="WH_DNA-bd_sf"/>
</dbReference>
<reference evidence="2" key="1">
    <citation type="submission" date="2016-03" db="EMBL/GenBank/DDBJ databases">
        <authorList>
            <person name="Ploux O."/>
        </authorList>
    </citation>
    <scope>NUCLEOTIDE SEQUENCE</scope>
    <source>
        <strain evidence="2">UC10</strain>
    </source>
</reference>
<sequence>MRHGMNRGGMDRHGCGTHHAMHRAMRQAMRHGGRGFGHGFGGGRGFGGRFRDDDDGRGRRRRMFDSGELRLVLLKLIADEPRHGYDLIRRIEELTGGAYAPSPGVIYPTLTMLDDMGLIEAADSEGAKKLFAITEAGTAELDANRESAERLIARLAEIGEERQRTDSASVRRAMGNLKAVLMNRLGERDLDEATLHDIVALIDEAAQKIERL</sequence>
<gene>
    <name evidence="2" type="ORF">SPPYR_2349</name>
</gene>
<dbReference type="InterPro" id="IPR036388">
    <property type="entry name" value="WH-like_DNA-bd_sf"/>
</dbReference>
<feature type="domain" description="Transcription regulator PadR N-terminal" evidence="1">
    <location>
        <begin position="73"/>
        <end position="142"/>
    </location>
</feature>
<evidence type="ECO:0000259" key="1">
    <source>
        <dbReference type="Pfam" id="PF03551"/>
    </source>
</evidence>
<dbReference type="Gene3D" id="1.10.10.10">
    <property type="entry name" value="Winged helix-like DNA-binding domain superfamily/Winged helix DNA-binding domain"/>
    <property type="match status" value="1"/>
</dbReference>
<dbReference type="Pfam" id="PF03551">
    <property type="entry name" value="PadR"/>
    <property type="match status" value="1"/>
</dbReference>
<dbReference type="InterPro" id="IPR005149">
    <property type="entry name" value="Tscrpt_reg_PadR_N"/>
</dbReference>